<evidence type="ECO:0000313" key="9">
    <source>
        <dbReference type="Proteomes" id="UP000612055"/>
    </source>
</evidence>
<protein>
    <recommendedName>
        <fullName evidence="5">General transcription factor TFIIB</fullName>
    </recommendedName>
</protein>
<comment type="caution">
    <text evidence="8">The sequence shown here is derived from an EMBL/GenBank/DDBJ whole genome shotgun (WGS) entry which is preliminary data.</text>
</comment>
<sequence length="451" mass="48396">MDSEPCVTCKGDDFIEFKAEGDLVCRNCGTVKESRLIDERSEWRTFSDKDKDTTDPNRVGGPTNNLVEGLTTTIGRERNDGGLSYTLNRIHARTNNPDRPLQAAFKEVARMTELLKVNQVVKDRACEIYKEVVEAKSLKGRSIKALAASCLFWACRQEKQPRTFKEIVAVLGNDVSKKEIGKCFKDLQQLKKDELHKQGASADALASTMNQTVQEPREFALQYGNKLGLEFKLRKVAEDIARASKPPERRMPWDGRTPTSIASAVVFITMTMAEIKKDAEEARAGGTSGGARAIKALADAALTRVALVSQVAEATIRAAYKDLFPYIPDLLPKGWATQEEIARMPNPDGRIVAAAWPQQQQAAAAPAAPPAAPSAATQQAHQAAAAVAAIAQQAQQVAAAQHAQQMAAAQQVAARMGAGVTPHNLTAALTAFAAAAVQRAAAAAQGGANGQ</sequence>
<dbReference type="InterPro" id="IPR013763">
    <property type="entry name" value="Cyclin-like_dom"/>
</dbReference>
<dbReference type="GO" id="GO:0005634">
    <property type="term" value="C:nucleus"/>
    <property type="evidence" value="ECO:0007669"/>
    <property type="project" value="TreeGrafter"/>
</dbReference>
<gene>
    <name evidence="8" type="ORF">HYH03_019089</name>
</gene>
<dbReference type="InterPro" id="IPR036915">
    <property type="entry name" value="Cyclin-like_sf"/>
</dbReference>
<dbReference type="Proteomes" id="UP000612055">
    <property type="component" value="Unassembled WGS sequence"/>
</dbReference>
<dbReference type="InterPro" id="IPR013150">
    <property type="entry name" value="TFIIB_cyclin"/>
</dbReference>
<keyword evidence="4" id="KW-0804">Transcription</keyword>
<dbReference type="InterPro" id="IPR013137">
    <property type="entry name" value="Znf_TFIIB"/>
</dbReference>
<evidence type="ECO:0000259" key="7">
    <source>
        <dbReference type="PROSITE" id="PS51134"/>
    </source>
</evidence>
<keyword evidence="2" id="KW-0677">Repeat</keyword>
<comment type="similarity">
    <text evidence="1">Belongs to the TFIIB family.</text>
</comment>
<keyword evidence="6" id="KW-0862">Zinc</keyword>
<dbReference type="AlphaFoldDB" id="A0A835XFC2"/>
<reference evidence="8" key="1">
    <citation type="journal article" date="2020" name="bioRxiv">
        <title>Comparative genomics of Chlamydomonas.</title>
        <authorList>
            <person name="Craig R.J."/>
            <person name="Hasan A.R."/>
            <person name="Ness R.W."/>
            <person name="Keightley P.D."/>
        </authorList>
    </citation>
    <scope>NUCLEOTIDE SEQUENCE</scope>
    <source>
        <strain evidence="8">CCAP 11/70</strain>
    </source>
</reference>
<dbReference type="SMART" id="SM00385">
    <property type="entry name" value="CYCLIN"/>
    <property type="match status" value="1"/>
</dbReference>
<accession>A0A835XFC2</accession>
<dbReference type="CDD" id="cd20551">
    <property type="entry name" value="CYCLIN_TFIIB_rpt1"/>
    <property type="match status" value="1"/>
</dbReference>
<keyword evidence="6" id="KW-0863">Zinc-finger</keyword>
<evidence type="ECO:0000256" key="4">
    <source>
        <dbReference type="ARBA" id="ARBA00023163"/>
    </source>
</evidence>
<dbReference type="Gene3D" id="1.10.472.170">
    <property type="match status" value="1"/>
</dbReference>
<feature type="domain" description="TFIIB-type" evidence="7">
    <location>
        <begin position="2"/>
        <end position="33"/>
    </location>
</feature>
<dbReference type="PANTHER" id="PTHR11618:SF13">
    <property type="entry name" value="TRANSCRIPTION INITIATION FACTOR IIB"/>
    <property type="match status" value="1"/>
</dbReference>
<evidence type="ECO:0000256" key="2">
    <source>
        <dbReference type="ARBA" id="ARBA00022737"/>
    </source>
</evidence>
<proteinExistence type="inferred from homology"/>
<dbReference type="OrthoDB" id="25790at2759"/>
<keyword evidence="3" id="KW-0805">Transcription regulation</keyword>
<evidence type="ECO:0000256" key="1">
    <source>
        <dbReference type="ARBA" id="ARBA00010857"/>
    </source>
</evidence>
<keyword evidence="9" id="KW-1185">Reference proteome</keyword>
<dbReference type="PROSITE" id="PS51134">
    <property type="entry name" value="ZF_TFIIB"/>
    <property type="match status" value="1"/>
</dbReference>
<evidence type="ECO:0000256" key="6">
    <source>
        <dbReference type="PROSITE-ProRule" id="PRU00469"/>
    </source>
</evidence>
<name>A0A835XFC2_9CHLO</name>
<dbReference type="SUPFAM" id="SSF47954">
    <property type="entry name" value="Cyclin-like"/>
    <property type="match status" value="1"/>
</dbReference>
<dbReference type="PRINTS" id="PR00685">
    <property type="entry name" value="TIFACTORIIB"/>
</dbReference>
<dbReference type="GO" id="GO:0008270">
    <property type="term" value="F:zinc ion binding"/>
    <property type="evidence" value="ECO:0007669"/>
    <property type="project" value="UniProtKB-KW"/>
</dbReference>
<dbReference type="GO" id="GO:0070897">
    <property type="term" value="P:transcription preinitiation complex assembly"/>
    <property type="evidence" value="ECO:0007669"/>
    <property type="project" value="InterPro"/>
</dbReference>
<dbReference type="EMBL" id="JAEHOE010000316">
    <property type="protein sequence ID" value="KAG2481957.1"/>
    <property type="molecule type" value="Genomic_DNA"/>
</dbReference>
<dbReference type="InterPro" id="IPR000812">
    <property type="entry name" value="TFIIB"/>
</dbReference>
<dbReference type="GO" id="GO:0017025">
    <property type="term" value="F:TBP-class protein binding"/>
    <property type="evidence" value="ECO:0007669"/>
    <property type="project" value="InterPro"/>
</dbReference>
<dbReference type="SUPFAM" id="SSF57783">
    <property type="entry name" value="Zinc beta-ribbon"/>
    <property type="match status" value="1"/>
</dbReference>
<organism evidence="8 9">
    <name type="scientific">Edaphochlamys debaryana</name>
    <dbReference type="NCBI Taxonomy" id="47281"/>
    <lineage>
        <taxon>Eukaryota</taxon>
        <taxon>Viridiplantae</taxon>
        <taxon>Chlorophyta</taxon>
        <taxon>core chlorophytes</taxon>
        <taxon>Chlorophyceae</taxon>
        <taxon>CS clade</taxon>
        <taxon>Chlamydomonadales</taxon>
        <taxon>Chlamydomonadales incertae sedis</taxon>
        <taxon>Edaphochlamys</taxon>
    </lineage>
</organism>
<dbReference type="Gene3D" id="1.10.472.10">
    <property type="entry name" value="Cyclin-like"/>
    <property type="match status" value="1"/>
</dbReference>
<dbReference type="Pfam" id="PF08271">
    <property type="entry name" value="Zn_Ribbon_TF"/>
    <property type="match status" value="1"/>
</dbReference>
<evidence type="ECO:0000256" key="5">
    <source>
        <dbReference type="ARBA" id="ARBA00031706"/>
    </source>
</evidence>
<evidence type="ECO:0000256" key="3">
    <source>
        <dbReference type="ARBA" id="ARBA00023015"/>
    </source>
</evidence>
<dbReference type="Pfam" id="PF00382">
    <property type="entry name" value="TFIIB"/>
    <property type="match status" value="1"/>
</dbReference>
<keyword evidence="6" id="KW-0479">Metal-binding</keyword>
<dbReference type="GO" id="GO:0097550">
    <property type="term" value="C:transcription preinitiation complex"/>
    <property type="evidence" value="ECO:0007669"/>
    <property type="project" value="TreeGrafter"/>
</dbReference>
<dbReference type="PANTHER" id="PTHR11618">
    <property type="entry name" value="TRANSCRIPTION INITIATION FACTOR IIB-RELATED"/>
    <property type="match status" value="1"/>
</dbReference>
<dbReference type="FunFam" id="1.10.472.170:FF:000001">
    <property type="entry name" value="Transcription initiation factor IIB"/>
    <property type="match status" value="1"/>
</dbReference>
<evidence type="ECO:0000313" key="8">
    <source>
        <dbReference type="EMBL" id="KAG2481957.1"/>
    </source>
</evidence>